<dbReference type="InterPro" id="IPR013551">
    <property type="entry name" value="YicC-like_C"/>
</dbReference>
<evidence type="ECO:0000313" key="8">
    <source>
        <dbReference type="EMBL" id="QEW05135.1"/>
    </source>
</evidence>
<dbReference type="Pfam" id="PF08340">
    <property type="entry name" value="YicC-like_C"/>
    <property type="match status" value="1"/>
</dbReference>
<evidence type="ECO:0000313" key="9">
    <source>
        <dbReference type="Proteomes" id="UP000325606"/>
    </source>
</evidence>
<dbReference type="PANTHER" id="PTHR30636:SF3">
    <property type="entry name" value="UPF0701 PROTEIN YICC"/>
    <property type="match status" value="1"/>
</dbReference>
<dbReference type="InterPro" id="IPR005229">
    <property type="entry name" value="YicC/YloC-like"/>
</dbReference>
<keyword evidence="9" id="KW-1185">Reference proteome</keyword>
<evidence type="ECO:0000256" key="1">
    <source>
        <dbReference type="ARBA" id="ARBA00001968"/>
    </source>
</evidence>
<dbReference type="Pfam" id="PF03755">
    <property type="entry name" value="YicC-like_N"/>
    <property type="match status" value="1"/>
</dbReference>
<evidence type="ECO:0000256" key="5">
    <source>
        <dbReference type="ARBA" id="ARBA00035648"/>
    </source>
</evidence>
<evidence type="ECO:0000256" key="2">
    <source>
        <dbReference type="ARBA" id="ARBA00022722"/>
    </source>
</evidence>
<feature type="domain" description="Endoribonuclease YicC-like C-terminal" evidence="7">
    <location>
        <begin position="170"/>
        <end position="286"/>
    </location>
</feature>
<gene>
    <name evidence="8" type="ORF">F5I99_00700</name>
</gene>
<keyword evidence="4" id="KW-0378">Hydrolase</keyword>
<evidence type="ECO:0000259" key="7">
    <source>
        <dbReference type="Pfam" id="PF08340"/>
    </source>
</evidence>
<feature type="domain" description="Endoribonuclease YicC-like N-terminal" evidence="6">
    <location>
        <begin position="3"/>
        <end position="151"/>
    </location>
</feature>
<dbReference type="GO" id="GO:0016787">
    <property type="term" value="F:hydrolase activity"/>
    <property type="evidence" value="ECO:0007669"/>
    <property type="project" value="UniProtKB-KW"/>
</dbReference>
<comment type="similarity">
    <text evidence="5">Belongs to the YicC/YloC family.</text>
</comment>
<protein>
    <submittedName>
        <fullName evidence="8">YicC family protein</fullName>
    </submittedName>
</protein>
<dbReference type="NCBIfam" id="TIGR00255">
    <property type="entry name" value="YicC/YloC family endoribonuclease"/>
    <property type="match status" value="1"/>
</dbReference>
<name>A0A5J6L9F2_9GAMM</name>
<sequence length="286" mass="32516">MTRSMTAFAALSDLSTGTELKWELRSVNSRYLETHFRLPDSYRDLEPQLRERLRAHLNRGKVEISLRVQDALGDAQLSVDEALVKGLLSAVEQVERHLPASTALSPLDLLKWPGVLQQQDSQQVPDEQALALFDQALASLCDGRLREGEKLCVMIEQRLDAITAILTELRQHLPEILARQTRTLQERIGKLISDSDPVRVEQEVVLLINKADVEEELDRLDAHLDEVRRVLKTTEPMGRRLDFLMQELNREANTLSSKSIAIMSTQAAIDLKVLIEQMREQIQNVE</sequence>
<evidence type="ECO:0000256" key="4">
    <source>
        <dbReference type="ARBA" id="ARBA00022801"/>
    </source>
</evidence>
<dbReference type="AlphaFoldDB" id="A0A5J6L9F2"/>
<dbReference type="Proteomes" id="UP000325606">
    <property type="component" value="Chromosome"/>
</dbReference>
<dbReference type="GO" id="GO:0004521">
    <property type="term" value="F:RNA endonuclease activity"/>
    <property type="evidence" value="ECO:0007669"/>
    <property type="project" value="InterPro"/>
</dbReference>
<reference evidence="8 9" key="1">
    <citation type="submission" date="2019-09" db="EMBL/GenBank/DDBJ databases">
        <title>Nitrincola iocasae sp. nov., a bacterium isolated from the sediment collected at a cold seep field in South China Sea.</title>
        <authorList>
            <person name="Zhang H."/>
            <person name="Wang H."/>
            <person name="Li C."/>
        </authorList>
    </citation>
    <scope>NUCLEOTIDE SEQUENCE [LARGE SCALE GENOMIC DNA]</scope>
    <source>
        <strain evidence="8 9">KXZD1103</strain>
    </source>
</reference>
<organism evidence="8 9">
    <name type="scientific">Nitrincola iocasae</name>
    <dbReference type="NCBI Taxonomy" id="2614693"/>
    <lineage>
        <taxon>Bacteria</taxon>
        <taxon>Pseudomonadati</taxon>
        <taxon>Pseudomonadota</taxon>
        <taxon>Gammaproteobacteria</taxon>
        <taxon>Oceanospirillales</taxon>
        <taxon>Oceanospirillaceae</taxon>
        <taxon>Nitrincola</taxon>
    </lineage>
</organism>
<accession>A0A5J6L9F2</accession>
<evidence type="ECO:0000259" key="6">
    <source>
        <dbReference type="Pfam" id="PF03755"/>
    </source>
</evidence>
<evidence type="ECO:0000256" key="3">
    <source>
        <dbReference type="ARBA" id="ARBA00022759"/>
    </source>
</evidence>
<keyword evidence="2" id="KW-0540">Nuclease</keyword>
<dbReference type="EMBL" id="CP044222">
    <property type="protein sequence ID" value="QEW05135.1"/>
    <property type="molecule type" value="Genomic_DNA"/>
</dbReference>
<proteinExistence type="inferred from homology"/>
<dbReference type="InterPro" id="IPR013527">
    <property type="entry name" value="YicC-like_N"/>
</dbReference>
<dbReference type="PANTHER" id="PTHR30636">
    <property type="entry name" value="UPF0701 PROTEIN YICC"/>
    <property type="match status" value="1"/>
</dbReference>
<keyword evidence="3" id="KW-0255">Endonuclease</keyword>
<comment type="cofactor">
    <cofactor evidence="1">
        <name>a divalent metal cation</name>
        <dbReference type="ChEBI" id="CHEBI:60240"/>
    </cofactor>
</comment>
<dbReference type="KEGG" id="nik:F5I99_00700"/>
<dbReference type="RefSeq" id="WP_151053200.1">
    <property type="nucleotide sequence ID" value="NZ_CP044222.1"/>
</dbReference>